<keyword evidence="5" id="KW-1185">Reference proteome</keyword>
<dbReference type="InterPro" id="IPR049362">
    <property type="entry name" value="TTI1_rpt"/>
</dbReference>
<comment type="caution">
    <text evidence="4">The sequence shown here is derived from an EMBL/GenBank/DDBJ whole genome shotgun (WGS) entry which is preliminary data.</text>
</comment>
<dbReference type="SUPFAM" id="SSF48371">
    <property type="entry name" value="ARM repeat"/>
    <property type="match status" value="1"/>
</dbReference>
<dbReference type="PANTHER" id="PTHR18460:SF3">
    <property type="entry name" value="TELO2-INTERACTING PROTEIN 1 HOMOLOG"/>
    <property type="match status" value="1"/>
</dbReference>
<dbReference type="InterPro" id="IPR016024">
    <property type="entry name" value="ARM-type_fold"/>
</dbReference>
<dbReference type="InterPro" id="IPR057566">
    <property type="entry name" value="TPR_TTI1_N"/>
</dbReference>
<evidence type="ECO:0000259" key="3">
    <source>
        <dbReference type="Pfam" id="PF24181"/>
    </source>
</evidence>
<dbReference type="Pfam" id="PF24181">
    <property type="entry name" value="TPR_TTI1_C"/>
    <property type="match status" value="2"/>
</dbReference>
<reference evidence="4 5" key="1">
    <citation type="submission" date="2022-12" db="EMBL/GenBank/DDBJ databases">
        <title>Chromosome-level genome of Tegillarca granosa.</title>
        <authorList>
            <person name="Kim J."/>
        </authorList>
    </citation>
    <scope>NUCLEOTIDE SEQUENCE [LARGE SCALE GENOMIC DNA]</scope>
    <source>
        <strain evidence="4">Teg-2019</strain>
        <tissue evidence="4">Adductor muscle</tissue>
    </source>
</reference>
<proteinExistence type="predicted"/>
<dbReference type="InterPro" id="IPR052587">
    <property type="entry name" value="TELO2-interacting_protein_1"/>
</dbReference>
<evidence type="ECO:0000313" key="5">
    <source>
        <dbReference type="Proteomes" id="UP001217089"/>
    </source>
</evidence>
<accession>A0ABQ9FVN4</accession>
<feature type="domain" description="TTI1 N-terminal TPR" evidence="2">
    <location>
        <begin position="73"/>
        <end position="338"/>
    </location>
</feature>
<dbReference type="InterPro" id="IPR011989">
    <property type="entry name" value="ARM-like"/>
</dbReference>
<dbReference type="EMBL" id="JARBDR010000141">
    <property type="protein sequence ID" value="KAJ8320216.1"/>
    <property type="molecule type" value="Genomic_DNA"/>
</dbReference>
<dbReference type="Proteomes" id="UP001217089">
    <property type="component" value="Unassembled WGS sequence"/>
</dbReference>
<organism evidence="4 5">
    <name type="scientific">Tegillarca granosa</name>
    <name type="common">Malaysian cockle</name>
    <name type="synonym">Anadara granosa</name>
    <dbReference type="NCBI Taxonomy" id="220873"/>
    <lineage>
        <taxon>Eukaryota</taxon>
        <taxon>Metazoa</taxon>
        <taxon>Spiralia</taxon>
        <taxon>Lophotrochozoa</taxon>
        <taxon>Mollusca</taxon>
        <taxon>Bivalvia</taxon>
        <taxon>Autobranchia</taxon>
        <taxon>Pteriomorphia</taxon>
        <taxon>Arcoida</taxon>
        <taxon>Arcoidea</taxon>
        <taxon>Arcidae</taxon>
        <taxon>Tegillarca</taxon>
    </lineage>
</organism>
<dbReference type="Pfam" id="PF24173">
    <property type="entry name" value="TPR_TTI1_N"/>
    <property type="match status" value="1"/>
</dbReference>
<evidence type="ECO:0000313" key="4">
    <source>
        <dbReference type="EMBL" id="KAJ8320216.1"/>
    </source>
</evidence>
<feature type="domain" description="TTI1 C-terminal TPR" evidence="3">
    <location>
        <begin position="902"/>
        <end position="961"/>
    </location>
</feature>
<dbReference type="Gene3D" id="1.25.10.10">
    <property type="entry name" value="Leucine-rich Repeat Variant"/>
    <property type="match status" value="1"/>
</dbReference>
<dbReference type="PANTHER" id="PTHR18460">
    <property type="entry name" value="TEL2 INTERACTING PROTEIN 1 TTI1 FAMILY MEMBER"/>
    <property type="match status" value="1"/>
</dbReference>
<evidence type="ECO:0000259" key="2">
    <source>
        <dbReference type="Pfam" id="PF24173"/>
    </source>
</evidence>
<name>A0ABQ9FVN4_TEGGR</name>
<gene>
    <name evidence="4" type="ORF">KUTeg_001803</name>
</gene>
<dbReference type="Pfam" id="PF21547">
    <property type="entry name" value="TTI1"/>
    <property type="match status" value="1"/>
</dbReference>
<feature type="compositionally biased region" description="Acidic residues" evidence="1">
    <location>
        <begin position="801"/>
        <end position="811"/>
    </location>
</feature>
<sequence>MYDFLLNAVDGQTCTSISKTIDDSYCQRNIPPPSREAVFDRLRPICVQLTKEHTRENIEILAKDVEDIDKKSVHSDELYTDLYKCMEIILSKSRISKWEMFQDIFNTSCIMLSPPANQGKDIPEELKLAIVKNLTALVKNSDFSIIRNLYSVPSLPVLGHSMSVILNLAENEWSRSLKIAAMNCLLELGQVKVMLGDTFASFLPGVSISLSHIITGDSKQGQNVISTAINVLTRIIQLVLDDNLIKESQAKDFNIQQVQPDERLQKLIIKRNEQWIQNTDEKMSILMKQLVSLRSHSSWKVRLSLIEMAGVMLQHCYKSLKSCVSLFLEVLVGLVSDEYPNVAARSRTILEMFSQTHMETDCKPLVEILEENLHNLTTSLPRQMRTTDEEQKLSVINLLSGPNVNSLFMSSSHLKRLTLSLIQILEFDCSDIKIIEERTQITGHGSSAVQNSPGLTRPRKYFKLFHDPRIIQELKFICQMLGYYGNLNLLIDHFLDIFQQTSLHRMQATFIINEIMLGTIGLEPLKLNKTMEKKYKTEDLENVISMLIEEYLSPSNFDLITSPVNEDDDLSPESQLKTFTLMLTDAEQNISIFNKNTLQICLFLEGFGVFAKVLEERFIPFLIHTLYPLLEKLGDQKAFISNTAYLSLCDIYTACHYKSLDELIKKNVDYLVNAVSLRLRHFTDNRRSPTVLKVILQYSNSEILPFIDDTIQEVLSSLDNYYSQEASLFMGVLNELTKAVGETSSQNEDKLSQNEDKPNESVQDLKDFMIEYHKQKQIADGIIDEDDSLNYNDLKKGEAQIENDDDDDLKENDDKKEQPQHILIVKQIMLRSKHLMSSKNPRLRLMVLDTIANACLALTDSQGSRSIISNGRCKWRLYKAKDSERCHTKIDQLLGKTISNKYTILSHVGNICQKIGLEENNLNKVLESCVIYLNSRQPSPLQQLAVTTCCQMAQLEPDTVWLMLCDLYCPIYYTVPSSAFRQIKLKILRS</sequence>
<feature type="domain" description="TTI1 C-terminal TPR" evidence="3">
    <location>
        <begin position="732"/>
        <end position="862"/>
    </location>
</feature>
<feature type="region of interest" description="Disordered" evidence="1">
    <location>
        <begin position="797"/>
        <end position="817"/>
    </location>
</feature>
<dbReference type="Pfam" id="PF24176">
    <property type="entry name" value="TPR_TTI1_2nd"/>
    <property type="match status" value="1"/>
</dbReference>
<protein>
    <submittedName>
        <fullName evidence="4">Uncharacterized protein</fullName>
    </submittedName>
</protein>
<evidence type="ECO:0000256" key="1">
    <source>
        <dbReference type="SAM" id="MobiDB-lite"/>
    </source>
</evidence>
<dbReference type="InterPro" id="IPR057567">
    <property type="entry name" value="TPR_TTI1_C"/>
</dbReference>